<evidence type="ECO:0000256" key="5">
    <source>
        <dbReference type="ARBA" id="ARBA00023136"/>
    </source>
</evidence>
<evidence type="ECO:0000256" key="1">
    <source>
        <dbReference type="ARBA" id="ARBA00004651"/>
    </source>
</evidence>
<comment type="caution">
    <text evidence="7">The sequence shown here is derived from an EMBL/GenBank/DDBJ whole genome shotgun (WGS) entry which is preliminary data.</text>
</comment>
<organism evidence="7 8">
    <name type="scientific">Halalkalibacter alkalisediminis</name>
    <dbReference type="NCBI Taxonomy" id="935616"/>
    <lineage>
        <taxon>Bacteria</taxon>
        <taxon>Bacillati</taxon>
        <taxon>Bacillota</taxon>
        <taxon>Bacilli</taxon>
        <taxon>Bacillales</taxon>
        <taxon>Bacillaceae</taxon>
        <taxon>Halalkalibacter</taxon>
    </lineage>
</organism>
<protein>
    <submittedName>
        <fullName evidence="7">CidA/LrgA family protein</fullName>
    </submittedName>
</protein>
<dbReference type="Pfam" id="PF03788">
    <property type="entry name" value="LrgA"/>
    <property type="match status" value="1"/>
</dbReference>
<feature type="transmembrane region" description="Helical" evidence="6">
    <location>
        <begin position="7"/>
        <end position="27"/>
    </location>
</feature>
<evidence type="ECO:0000313" key="7">
    <source>
        <dbReference type="EMBL" id="MFC0562029.1"/>
    </source>
</evidence>
<reference evidence="7 8" key="1">
    <citation type="submission" date="2024-09" db="EMBL/GenBank/DDBJ databases">
        <authorList>
            <person name="Sun Q."/>
            <person name="Mori K."/>
        </authorList>
    </citation>
    <scope>NUCLEOTIDE SEQUENCE [LARGE SCALE GENOMIC DNA]</scope>
    <source>
        <strain evidence="7 8">NCAIM B.02301</strain>
    </source>
</reference>
<evidence type="ECO:0000256" key="3">
    <source>
        <dbReference type="ARBA" id="ARBA00022692"/>
    </source>
</evidence>
<gene>
    <name evidence="7" type="ORF">ACFFH4_24475</name>
</gene>
<name>A0ABV6NMW6_9BACI</name>
<evidence type="ECO:0000256" key="6">
    <source>
        <dbReference type="SAM" id="Phobius"/>
    </source>
</evidence>
<keyword evidence="3 6" id="KW-0812">Transmembrane</keyword>
<dbReference type="PANTHER" id="PTHR33931">
    <property type="entry name" value="HOLIN-LIKE PROTEIN CIDA-RELATED"/>
    <property type="match status" value="1"/>
</dbReference>
<dbReference type="PANTHER" id="PTHR33931:SF2">
    <property type="entry name" value="HOLIN-LIKE PROTEIN CIDA"/>
    <property type="match status" value="1"/>
</dbReference>
<evidence type="ECO:0000313" key="8">
    <source>
        <dbReference type="Proteomes" id="UP001589833"/>
    </source>
</evidence>
<keyword evidence="4 6" id="KW-1133">Transmembrane helix</keyword>
<evidence type="ECO:0000256" key="2">
    <source>
        <dbReference type="ARBA" id="ARBA00022475"/>
    </source>
</evidence>
<feature type="transmembrane region" description="Helical" evidence="6">
    <location>
        <begin position="67"/>
        <end position="85"/>
    </location>
</feature>
<accession>A0ABV6NMW6</accession>
<feature type="transmembrane region" description="Helical" evidence="6">
    <location>
        <begin position="33"/>
        <end position="55"/>
    </location>
</feature>
<evidence type="ECO:0000256" key="4">
    <source>
        <dbReference type="ARBA" id="ARBA00022989"/>
    </source>
</evidence>
<keyword evidence="8" id="KW-1185">Reference proteome</keyword>
<feature type="transmembrane region" description="Helical" evidence="6">
    <location>
        <begin position="91"/>
        <end position="114"/>
    </location>
</feature>
<dbReference type="Proteomes" id="UP001589833">
    <property type="component" value="Unassembled WGS sequence"/>
</dbReference>
<comment type="subcellular location">
    <subcellularLocation>
        <location evidence="1">Cell membrane</location>
        <topology evidence="1">Multi-pass membrane protein</topology>
    </subcellularLocation>
</comment>
<dbReference type="InterPro" id="IPR005538">
    <property type="entry name" value="LrgA/CidA"/>
</dbReference>
<keyword evidence="5 6" id="KW-0472">Membrane</keyword>
<dbReference type="RefSeq" id="WP_273844546.1">
    <property type="nucleotide sequence ID" value="NZ_JAQQWT010000009.1"/>
</dbReference>
<proteinExistence type="predicted"/>
<sequence>MKVILIVLHLFILSIFYLIGVGIQNWLGLPIPGSIIGMLLLFFALMTKVLPVRFIEEGSTFILKHMPLLFLPVTVGILQFLDLFAGDGILLIFITLISTIIVMIVSGWIGQNLVNRSEVQKK</sequence>
<keyword evidence="2" id="KW-1003">Cell membrane</keyword>
<dbReference type="EMBL" id="JBHLTR010000102">
    <property type="protein sequence ID" value="MFC0562029.1"/>
    <property type="molecule type" value="Genomic_DNA"/>
</dbReference>